<dbReference type="SUPFAM" id="SSF48726">
    <property type="entry name" value="Immunoglobulin"/>
    <property type="match status" value="1"/>
</dbReference>
<comment type="subcellular location">
    <subcellularLocation>
        <location evidence="1">Membrane</location>
    </subcellularLocation>
</comment>
<dbReference type="InterPro" id="IPR013106">
    <property type="entry name" value="Ig_V-set"/>
</dbReference>
<evidence type="ECO:0000259" key="4">
    <source>
        <dbReference type="Pfam" id="PF07686"/>
    </source>
</evidence>
<evidence type="ECO:0000313" key="6">
    <source>
        <dbReference type="Proteomes" id="UP000261380"/>
    </source>
</evidence>
<evidence type="ECO:0000313" key="5">
    <source>
        <dbReference type="Ensembl" id="ENSXCOP00000022204.1"/>
    </source>
</evidence>
<evidence type="ECO:0000256" key="2">
    <source>
        <dbReference type="ARBA" id="ARBA00022692"/>
    </source>
</evidence>
<keyword evidence="3" id="KW-0472">Membrane</keyword>
<name>A0A3B5MRT3_9TELE</name>
<dbReference type="Gene3D" id="2.60.40.10">
    <property type="entry name" value="Immunoglobulins"/>
    <property type="match status" value="1"/>
</dbReference>
<evidence type="ECO:0000256" key="1">
    <source>
        <dbReference type="ARBA" id="ARBA00004370"/>
    </source>
</evidence>
<dbReference type="Proteomes" id="UP000261380">
    <property type="component" value="Unplaced"/>
</dbReference>
<dbReference type="PANTHER" id="PTHR11860:SF87">
    <property type="entry name" value="CMRF35-LIKE MOLECULE 8"/>
    <property type="match status" value="1"/>
</dbReference>
<dbReference type="GeneTree" id="ENSGT01070000254339"/>
<proteinExistence type="predicted"/>
<protein>
    <recommendedName>
        <fullName evidence="4">Immunoglobulin V-set domain-containing protein</fullName>
    </recommendedName>
</protein>
<dbReference type="AlphaFoldDB" id="A0A3B5MRT3"/>
<dbReference type="GO" id="GO:0004888">
    <property type="term" value="F:transmembrane signaling receptor activity"/>
    <property type="evidence" value="ECO:0007669"/>
    <property type="project" value="TreeGrafter"/>
</dbReference>
<dbReference type="InterPro" id="IPR050671">
    <property type="entry name" value="CD300_family_receptors"/>
</dbReference>
<reference evidence="5" key="1">
    <citation type="submission" date="2025-08" db="UniProtKB">
        <authorList>
            <consortium name="Ensembl"/>
        </authorList>
    </citation>
    <scope>IDENTIFICATION</scope>
</reference>
<sequence length="216" mass="24216">MFESRNVTPDRCCKPTAVLDRRSGPQQKRVSAEPGSSVTVACWFALSGGTKYFCRGDCGGNALVQTAGESAHSGRYSIQHERKLSAEGVLLVTITELTQSDSGRYHFDITVTPVHFNPPTIVLRVWAAGTRSRKRSYFILEMIPQRLRSNFLFILGLWKMRLSLGFLKVFSDVYPWKPAASVSAHCSRNQQHQSHRCGSCLRSHFFKIFPCKRSGG</sequence>
<keyword evidence="6" id="KW-1185">Reference proteome</keyword>
<dbReference type="PANTHER" id="PTHR11860">
    <property type="entry name" value="POLYMERIC-IMMUNOGLOBULIN RECEPTOR"/>
    <property type="match status" value="1"/>
</dbReference>
<dbReference type="Pfam" id="PF07686">
    <property type="entry name" value="V-set"/>
    <property type="match status" value="1"/>
</dbReference>
<feature type="domain" description="Immunoglobulin V-set" evidence="4">
    <location>
        <begin position="27"/>
        <end position="120"/>
    </location>
</feature>
<dbReference type="GO" id="GO:0005886">
    <property type="term" value="C:plasma membrane"/>
    <property type="evidence" value="ECO:0007669"/>
    <property type="project" value="TreeGrafter"/>
</dbReference>
<dbReference type="InterPro" id="IPR013783">
    <property type="entry name" value="Ig-like_fold"/>
</dbReference>
<organism evidence="5 6">
    <name type="scientific">Xiphophorus couchianus</name>
    <name type="common">Monterrey platyfish</name>
    <dbReference type="NCBI Taxonomy" id="32473"/>
    <lineage>
        <taxon>Eukaryota</taxon>
        <taxon>Metazoa</taxon>
        <taxon>Chordata</taxon>
        <taxon>Craniata</taxon>
        <taxon>Vertebrata</taxon>
        <taxon>Euteleostomi</taxon>
        <taxon>Actinopterygii</taxon>
        <taxon>Neopterygii</taxon>
        <taxon>Teleostei</taxon>
        <taxon>Neoteleostei</taxon>
        <taxon>Acanthomorphata</taxon>
        <taxon>Ovalentaria</taxon>
        <taxon>Atherinomorphae</taxon>
        <taxon>Cyprinodontiformes</taxon>
        <taxon>Poeciliidae</taxon>
        <taxon>Poeciliinae</taxon>
        <taxon>Xiphophorus</taxon>
    </lineage>
</organism>
<dbReference type="InterPro" id="IPR036179">
    <property type="entry name" value="Ig-like_dom_sf"/>
</dbReference>
<reference evidence="5" key="2">
    <citation type="submission" date="2025-09" db="UniProtKB">
        <authorList>
            <consortium name="Ensembl"/>
        </authorList>
    </citation>
    <scope>IDENTIFICATION</scope>
</reference>
<dbReference type="STRING" id="32473.ENSXCOP00000022204"/>
<keyword evidence="2" id="KW-0812">Transmembrane</keyword>
<evidence type="ECO:0000256" key="3">
    <source>
        <dbReference type="ARBA" id="ARBA00023136"/>
    </source>
</evidence>
<dbReference type="Ensembl" id="ENSXCOT00000022473.1">
    <property type="protein sequence ID" value="ENSXCOP00000022204.1"/>
    <property type="gene ID" value="ENSXCOG00000016587.1"/>
</dbReference>
<accession>A0A3B5MRT3</accession>